<comment type="caution">
    <text evidence="2">The sequence shown here is derived from an EMBL/GenBank/DDBJ whole genome shotgun (WGS) entry which is preliminary data.</text>
</comment>
<evidence type="ECO:0000256" key="1">
    <source>
        <dbReference type="SAM" id="MobiDB-lite"/>
    </source>
</evidence>
<organism evidence="2 3">
    <name type="scientific">Mycena rosella</name>
    <name type="common">Pink bonnet</name>
    <name type="synonym">Agaricus rosellus</name>
    <dbReference type="NCBI Taxonomy" id="1033263"/>
    <lineage>
        <taxon>Eukaryota</taxon>
        <taxon>Fungi</taxon>
        <taxon>Dikarya</taxon>
        <taxon>Basidiomycota</taxon>
        <taxon>Agaricomycotina</taxon>
        <taxon>Agaricomycetes</taxon>
        <taxon>Agaricomycetidae</taxon>
        <taxon>Agaricales</taxon>
        <taxon>Marasmiineae</taxon>
        <taxon>Mycenaceae</taxon>
        <taxon>Mycena</taxon>
    </lineage>
</organism>
<evidence type="ECO:0000313" key="3">
    <source>
        <dbReference type="Proteomes" id="UP001221757"/>
    </source>
</evidence>
<evidence type="ECO:0000313" key="2">
    <source>
        <dbReference type="EMBL" id="KAJ7662415.1"/>
    </source>
</evidence>
<dbReference type="InterPro" id="IPR038765">
    <property type="entry name" value="Papain-like_cys_pep_sf"/>
</dbReference>
<feature type="region of interest" description="Disordered" evidence="1">
    <location>
        <begin position="123"/>
        <end position="147"/>
    </location>
</feature>
<sequence length="211" mass="23137">MLRTGQSLLAMALQRFLDAPAAPFRVHRTALAGKDVGMWFGPSVTAAAMRWVILVPFSSILVPSSSFHPGVFFPVFPSLLDFGTVFNTMISFRFHLRLDIYIIATSFSAPFLVVTRCPAALLPSRSSSRPSPSLAVTSSRRAVQRPGAHTARDRCVRAVRGVEGRACYQGAWIVVRAHCRRARRDTRPAAAALACWERHGCCASPKSVVLR</sequence>
<accession>A0AAD7G6U5</accession>
<dbReference type="SUPFAM" id="SSF54001">
    <property type="entry name" value="Cysteine proteinases"/>
    <property type="match status" value="1"/>
</dbReference>
<gene>
    <name evidence="2" type="ORF">B0H17DRAFT_991759</name>
</gene>
<dbReference type="AlphaFoldDB" id="A0AAD7G6U5"/>
<dbReference type="Proteomes" id="UP001221757">
    <property type="component" value="Unassembled WGS sequence"/>
</dbReference>
<proteinExistence type="predicted"/>
<protein>
    <submittedName>
        <fullName evidence="2">Uncharacterized protein</fullName>
    </submittedName>
</protein>
<feature type="compositionally biased region" description="Low complexity" evidence="1">
    <location>
        <begin position="123"/>
        <end position="135"/>
    </location>
</feature>
<name>A0AAD7G6U5_MYCRO</name>
<reference evidence="2" key="1">
    <citation type="submission" date="2023-03" db="EMBL/GenBank/DDBJ databases">
        <title>Massive genome expansion in bonnet fungi (Mycena s.s.) driven by repeated elements and novel gene families across ecological guilds.</title>
        <authorList>
            <consortium name="Lawrence Berkeley National Laboratory"/>
            <person name="Harder C.B."/>
            <person name="Miyauchi S."/>
            <person name="Viragh M."/>
            <person name="Kuo A."/>
            <person name="Thoen E."/>
            <person name="Andreopoulos B."/>
            <person name="Lu D."/>
            <person name="Skrede I."/>
            <person name="Drula E."/>
            <person name="Henrissat B."/>
            <person name="Morin E."/>
            <person name="Kohler A."/>
            <person name="Barry K."/>
            <person name="LaButti K."/>
            <person name="Morin E."/>
            <person name="Salamov A."/>
            <person name="Lipzen A."/>
            <person name="Mereny Z."/>
            <person name="Hegedus B."/>
            <person name="Baldrian P."/>
            <person name="Stursova M."/>
            <person name="Weitz H."/>
            <person name="Taylor A."/>
            <person name="Grigoriev I.V."/>
            <person name="Nagy L.G."/>
            <person name="Martin F."/>
            <person name="Kauserud H."/>
        </authorList>
    </citation>
    <scope>NUCLEOTIDE SEQUENCE</scope>
    <source>
        <strain evidence="2">CBHHK067</strain>
    </source>
</reference>
<dbReference type="EMBL" id="JARKIE010000241">
    <property type="protein sequence ID" value="KAJ7662415.1"/>
    <property type="molecule type" value="Genomic_DNA"/>
</dbReference>
<keyword evidence="3" id="KW-1185">Reference proteome</keyword>
<feature type="non-terminal residue" evidence="2">
    <location>
        <position position="1"/>
    </location>
</feature>